<keyword evidence="2" id="KW-1185">Reference proteome</keyword>
<name>A0ACC1SLK4_9HYPO</name>
<sequence length="668" mass="73387">MKRLNASLAAILATCSNLVLISALDCVALVDEGPVQIKADCVDTLYDDPVIVSESDEDAPMVHHRVSGYFKNASIEFNFYFPPKSTWEGRFYQRLYPTQEAIASNDTIAFGIDSGAYTVQTTGSSGYRASAAAAKFSKSVAARYYNHVDKIHGFIYGGSGGSYQTVGAMENTEGIWDGAVTIVQAVPVSIPNVPAVRAFAGLVLRNKSSEIIDAVRPGGSGDPLAHLNEVEQAIFREATLMGIPVRKWEDFDIVADTRTLDVLTSTVYSLDPDYCHDFWNEPGYLGWEDSDIGDIMRVAVVDVNTTITTVQRNYDGAAKSLRFQSFPVSKDSRGFVVSVYSSNGTLLSQPLTGSLNQTLQAFVLAEGNDPTTLGAISEGGKVRVDNRCFIALLPYYRYRLPSRPGFYGFDQFRDSDGEPIYPQRSVEVAALVSEATSGGGTHTGHFSGKMIVVDNLWDSDAFSWHADWYRGMVQNVTGNEFEHKYRIWYNDHADHSEDAPEDVRASYLIDYNGISQQALRDLSQWVEQEVTPPLSTRYRVSNSQILVADQAEERRGIQPTVQLTANGKGSQTPTEVTKNQQVNFKAQVEAAPGAGKIVSVEWDYLGIGNYTAVGFGDPSKRLVVDAQYAYPKTGTYFAGVRVGSHRDGNSTSLFAKVMNIDRVRINVK</sequence>
<protein>
    <submittedName>
        <fullName evidence="1">Uncharacterized protein</fullName>
    </submittedName>
</protein>
<evidence type="ECO:0000313" key="1">
    <source>
        <dbReference type="EMBL" id="KAJ3542128.1"/>
    </source>
</evidence>
<accession>A0ACC1SLK4</accession>
<proteinExistence type="predicted"/>
<organism evidence="1 2">
    <name type="scientific">Fusarium decemcellulare</name>
    <dbReference type="NCBI Taxonomy" id="57161"/>
    <lineage>
        <taxon>Eukaryota</taxon>
        <taxon>Fungi</taxon>
        <taxon>Dikarya</taxon>
        <taxon>Ascomycota</taxon>
        <taxon>Pezizomycotina</taxon>
        <taxon>Sordariomycetes</taxon>
        <taxon>Hypocreomycetidae</taxon>
        <taxon>Hypocreales</taxon>
        <taxon>Nectriaceae</taxon>
        <taxon>Fusarium</taxon>
        <taxon>Fusarium decemcellulare species complex</taxon>
    </lineage>
</organism>
<comment type="caution">
    <text evidence="1">The sequence shown here is derived from an EMBL/GenBank/DDBJ whole genome shotgun (WGS) entry which is preliminary data.</text>
</comment>
<gene>
    <name evidence="1" type="ORF">NM208_g4261</name>
</gene>
<dbReference type="Proteomes" id="UP001148629">
    <property type="component" value="Unassembled WGS sequence"/>
</dbReference>
<dbReference type="EMBL" id="JANRMS010000312">
    <property type="protein sequence ID" value="KAJ3542128.1"/>
    <property type="molecule type" value="Genomic_DNA"/>
</dbReference>
<reference evidence="1" key="1">
    <citation type="submission" date="2022-08" db="EMBL/GenBank/DDBJ databases">
        <title>Genome Sequence of Fusarium decemcellulare.</title>
        <authorList>
            <person name="Buettner E."/>
        </authorList>
    </citation>
    <scope>NUCLEOTIDE SEQUENCE</scope>
    <source>
        <strain evidence="1">Babe19</strain>
    </source>
</reference>
<evidence type="ECO:0000313" key="2">
    <source>
        <dbReference type="Proteomes" id="UP001148629"/>
    </source>
</evidence>